<evidence type="ECO:0000256" key="3">
    <source>
        <dbReference type="ARBA" id="ARBA00022833"/>
    </source>
</evidence>
<evidence type="ECO:0000256" key="1">
    <source>
        <dbReference type="ARBA" id="ARBA00022723"/>
    </source>
</evidence>
<evidence type="ECO:0000259" key="6">
    <source>
        <dbReference type="PROSITE" id="PS51265"/>
    </source>
</evidence>
<name>I2H913_HENB6</name>
<dbReference type="Pfam" id="PF07535">
    <property type="entry name" value="zf-DBF"/>
    <property type="match status" value="1"/>
</dbReference>
<keyword evidence="3" id="KW-0862">Zinc</keyword>
<sequence>MLKSHLPIQAINDRKQKRKINNKDGNSNDNNKHQNISKNKSNNKLIGKNVDEVSHGTPDQSNNVVEEEAEVKKQNDNNNNNRNNKNNNRNNSKGNHIRKLAKWRSTWNDYFINNNLNILLLYSKDNRRDPQMFHLISWILKTFKKYLYTTIITRTDLRSQSDDLLDIVIHVNPISDEIVKSQPSKTKFWSISKTKNFLNNLGYAYTQPTVPLVQPPTIRQRSIPPLIPLQSPYIHLYFENHKYLPIVIKDKLDDLHQIFYENNSNGSCPFKHIKKELNFEKIYSKHSNLSKFALYLRQRYYPFKNVNHSSHFPFISHYNFGSLNSKVIFNSLHPQLENDNDQTIQSIDLIPNSQNYKVIELNHLYLPKRKRISNTNFHSGYCEICKSEFKNYTLHKTSDEHLKHIQVLESSDSFELIDNLIETLQYPF</sequence>
<evidence type="ECO:0000256" key="4">
    <source>
        <dbReference type="PROSITE-ProRule" id="PRU00600"/>
    </source>
</evidence>
<evidence type="ECO:0000256" key="5">
    <source>
        <dbReference type="SAM" id="MobiDB-lite"/>
    </source>
</evidence>
<dbReference type="Proteomes" id="UP000002866">
    <property type="component" value="Chromosome 9"/>
</dbReference>
<organism evidence="7 8">
    <name type="scientific">Henningerozyma blattae (strain ATCC 34711 / CBS 6284 / DSM 70876 / NBRC 10599 / NRRL Y-10934 / UCD 77-7)</name>
    <name type="common">Yeast</name>
    <name type="synonym">Tetrapisispora blattae</name>
    <dbReference type="NCBI Taxonomy" id="1071380"/>
    <lineage>
        <taxon>Eukaryota</taxon>
        <taxon>Fungi</taxon>
        <taxon>Dikarya</taxon>
        <taxon>Ascomycota</taxon>
        <taxon>Saccharomycotina</taxon>
        <taxon>Saccharomycetes</taxon>
        <taxon>Saccharomycetales</taxon>
        <taxon>Saccharomycetaceae</taxon>
        <taxon>Henningerozyma</taxon>
    </lineage>
</organism>
<dbReference type="RefSeq" id="XP_004182384.1">
    <property type="nucleotide sequence ID" value="XM_004182336.1"/>
</dbReference>
<accession>I2H913</accession>
<dbReference type="HOGENOM" id="CLU_641207_0_0_1"/>
<dbReference type="SMART" id="SM00586">
    <property type="entry name" value="ZnF_DBF"/>
    <property type="match status" value="1"/>
</dbReference>
<dbReference type="OrthoDB" id="21380at2759"/>
<dbReference type="InterPro" id="IPR006572">
    <property type="entry name" value="Znf_DBF"/>
</dbReference>
<evidence type="ECO:0000313" key="8">
    <source>
        <dbReference type="Proteomes" id="UP000002866"/>
    </source>
</evidence>
<dbReference type="KEGG" id="tbl:TBLA_0I02070"/>
<gene>
    <name evidence="7" type="primary">TBLA0I02070</name>
    <name evidence="7" type="ORF">TBLA_0I02070</name>
</gene>
<evidence type="ECO:0000256" key="2">
    <source>
        <dbReference type="ARBA" id="ARBA00022771"/>
    </source>
</evidence>
<feature type="compositionally biased region" description="Low complexity" evidence="5">
    <location>
        <begin position="76"/>
        <end position="91"/>
    </location>
</feature>
<feature type="region of interest" description="Disordered" evidence="5">
    <location>
        <begin position="1"/>
        <end position="96"/>
    </location>
</feature>
<keyword evidence="8" id="KW-1185">Reference proteome</keyword>
<proteinExistence type="predicted"/>
<dbReference type="InParanoid" id="I2H913"/>
<keyword evidence="2 4" id="KW-0863">Zinc-finger</keyword>
<dbReference type="GO" id="GO:0008270">
    <property type="term" value="F:zinc ion binding"/>
    <property type="evidence" value="ECO:0007669"/>
    <property type="project" value="UniProtKB-KW"/>
</dbReference>
<dbReference type="AlphaFoldDB" id="I2H913"/>
<reference evidence="7 8" key="1">
    <citation type="journal article" date="2011" name="Proc. Natl. Acad. Sci. U.S.A.">
        <title>Evolutionary erosion of yeast sex chromosomes by mating-type switching accidents.</title>
        <authorList>
            <person name="Gordon J.L."/>
            <person name="Armisen D."/>
            <person name="Proux-Wera E."/>
            <person name="Oheigeartaigh S.S."/>
            <person name="Byrne K.P."/>
            <person name="Wolfe K.H."/>
        </authorList>
    </citation>
    <scope>NUCLEOTIDE SEQUENCE [LARGE SCALE GENOMIC DNA]</scope>
    <source>
        <strain evidence="8">ATCC 34711 / CBS 6284 / DSM 70876 / NBRC 10599 / NRRL Y-10934 / UCD 77-7</strain>
    </source>
</reference>
<feature type="domain" description="DBF4-type" evidence="6">
    <location>
        <begin position="375"/>
        <end position="427"/>
    </location>
</feature>
<feature type="compositionally biased region" description="Low complexity" evidence="5">
    <location>
        <begin position="23"/>
        <end position="48"/>
    </location>
</feature>
<dbReference type="Gene3D" id="6.10.250.3410">
    <property type="entry name" value="DBF zinc finger"/>
    <property type="match status" value="1"/>
</dbReference>
<evidence type="ECO:0000313" key="7">
    <source>
        <dbReference type="EMBL" id="CCH62865.1"/>
    </source>
</evidence>
<dbReference type="GO" id="GO:0003676">
    <property type="term" value="F:nucleic acid binding"/>
    <property type="evidence" value="ECO:0007669"/>
    <property type="project" value="InterPro"/>
</dbReference>
<dbReference type="GeneID" id="14498042"/>
<dbReference type="PROSITE" id="PS51265">
    <property type="entry name" value="ZF_DBF4"/>
    <property type="match status" value="1"/>
</dbReference>
<protein>
    <recommendedName>
        <fullName evidence="6">DBF4-type domain-containing protein</fullName>
    </recommendedName>
</protein>
<keyword evidence="1" id="KW-0479">Metal-binding</keyword>
<dbReference type="InterPro" id="IPR038545">
    <property type="entry name" value="Znf_DBF_sf"/>
</dbReference>
<dbReference type="EMBL" id="HE806324">
    <property type="protein sequence ID" value="CCH62865.1"/>
    <property type="molecule type" value="Genomic_DNA"/>
</dbReference>